<evidence type="ECO:0000313" key="5">
    <source>
        <dbReference type="Proteomes" id="UP000218542"/>
    </source>
</evidence>
<keyword evidence="5" id="KW-1185">Reference proteome</keyword>
<dbReference type="InterPro" id="IPR016162">
    <property type="entry name" value="Ald_DH_N"/>
</dbReference>
<accession>A0A286U149</accession>
<proteinExistence type="inferred from homology"/>
<dbReference type="InterPro" id="IPR015590">
    <property type="entry name" value="Aldehyde_DH_dom"/>
</dbReference>
<reference evidence="5" key="1">
    <citation type="journal article" date="2017" name="Environ. Microbiol. Rep.">
        <title>Genetic Diversity of Marine Anaerobic Ammonium-Oxidizing Bacteria as Revealed by Genomic and Proteomic Analyses of 'Candidatus Scalindua japonica'.</title>
        <authorList>
            <person name="Oshiki M."/>
            <person name="Mizuto K."/>
            <person name="Kimura Z."/>
            <person name="Kindaichi T."/>
            <person name="Satoh H."/>
            <person name="Okabe S."/>
        </authorList>
    </citation>
    <scope>NUCLEOTIDE SEQUENCE [LARGE SCALE GENOMIC DNA]</scope>
    <source>
        <strain evidence="5">husup-a2</strain>
    </source>
</reference>
<keyword evidence="2" id="KW-0560">Oxidoreductase</keyword>
<dbReference type="Gene3D" id="3.40.605.10">
    <property type="entry name" value="Aldehyde Dehydrogenase, Chain A, domain 1"/>
    <property type="match status" value="1"/>
</dbReference>
<evidence type="ECO:0000256" key="1">
    <source>
        <dbReference type="ARBA" id="ARBA00009986"/>
    </source>
</evidence>
<sequence length="463" mass="50866">MTVIKVNRPHDQSLIQEVPEMDAEILENILSKASRLFLNPERWLPAYERIEILERAAQIMTGQIDKLTKNAAEEGGKPYHDSKVEVLRAVNGVKLAVEHIAQIKGEQIPMGHTRTSSQRLAFTMREPIGVVASVSAFNHPLNLIIHQTVPAIAVGSPVIIKPAKATPLSCFAFMDILKEAGLPDGWCTAFIGATELTEKLVTDSRINYLSFIGSAKVGWYLRSKLSPGTRCALEHGGAAPVIVEPDADLDEMLPGLLKGGFYHAGQVCVSVQRVFVHDKICDEVAQRLAAMAKELIVGDPLDEKTEVGPLIEPGEVDRVEQWVNEAVEKGAVLLCGGQRLSNFYYAPTVLLNPPEDTKISNYEVFGPVVCLFSYADRNKAIEQANSLPYAFQASAFTSNLDASLEIVKKLNATAVMVNDHTAFRVDWMPFGGRDESGIGMGGIPYSMEEMTRTKMMVIKNKYL</sequence>
<dbReference type="GO" id="GO:0008911">
    <property type="term" value="F:lactaldehyde dehydrogenase (NAD+) activity"/>
    <property type="evidence" value="ECO:0007669"/>
    <property type="project" value="TreeGrafter"/>
</dbReference>
<dbReference type="PANTHER" id="PTHR42991">
    <property type="entry name" value="ALDEHYDE DEHYDROGENASE"/>
    <property type="match status" value="1"/>
</dbReference>
<dbReference type="CDD" id="cd07148">
    <property type="entry name" value="ALDH_RL0313"/>
    <property type="match status" value="1"/>
</dbReference>
<comment type="caution">
    <text evidence="4">The sequence shown here is derived from an EMBL/GenBank/DDBJ whole genome shotgun (WGS) entry which is preliminary data.</text>
</comment>
<evidence type="ECO:0000256" key="2">
    <source>
        <dbReference type="ARBA" id="ARBA00023002"/>
    </source>
</evidence>
<dbReference type="Pfam" id="PF00171">
    <property type="entry name" value="Aldedh"/>
    <property type="match status" value="1"/>
</dbReference>
<dbReference type="Gene3D" id="3.40.309.10">
    <property type="entry name" value="Aldehyde Dehydrogenase, Chain A, domain 2"/>
    <property type="match status" value="1"/>
</dbReference>
<organism evidence="4 5">
    <name type="scientific">Candidatus Scalindua japonica</name>
    <dbReference type="NCBI Taxonomy" id="1284222"/>
    <lineage>
        <taxon>Bacteria</taxon>
        <taxon>Pseudomonadati</taxon>
        <taxon>Planctomycetota</taxon>
        <taxon>Candidatus Brocadiia</taxon>
        <taxon>Candidatus Brocadiales</taxon>
        <taxon>Candidatus Scalinduaceae</taxon>
        <taxon>Candidatus Scalindua</taxon>
    </lineage>
</organism>
<dbReference type="Proteomes" id="UP000218542">
    <property type="component" value="Unassembled WGS sequence"/>
</dbReference>
<comment type="similarity">
    <text evidence="1">Belongs to the aldehyde dehydrogenase family.</text>
</comment>
<evidence type="ECO:0000313" key="4">
    <source>
        <dbReference type="EMBL" id="GAX61846.1"/>
    </source>
</evidence>
<dbReference type="RefSeq" id="WP_096895218.1">
    <property type="nucleotide sequence ID" value="NZ_BAOS01000028.1"/>
</dbReference>
<protein>
    <submittedName>
        <fullName evidence="4">NAD-dependent aldehyde dehydrogenase</fullName>
    </submittedName>
</protein>
<dbReference type="EMBL" id="BAOS01000028">
    <property type="protein sequence ID" value="GAX61846.1"/>
    <property type="molecule type" value="Genomic_DNA"/>
</dbReference>
<dbReference type="InterPro" id="IPR016163">
    <property type="entry name" value="Ald_DH_C"/>
</dbReference>
<gene>
    <name evidence="4" type="ORF">SCALIN_C28_0048</name>
</gene>
<feature type="domain" description="Aldehyde dehydrogenase" evidence="3">
    <location>
        <begin position="4"/>
        <end position="455"/>
    </location>
</feature>
<evidence type="ECO:0000259" key="3">
    <source>
        <dbReference type="Pfam" id="PF00171"/>
    </source>
</evidence>
<dbReference type="InterPro" id="IPR051020">
    <property type="entry name" value="ALDH-related_metabolic_enz"/>
</dbReference>
<dbReference type="SUPFAM" id="SSF53720">
    <property type="entry name" value="ALDH-like"/>
    <property type="match status" value="1"/>
</dbReference>
<dbReference type="AlphaFoldDB" id="A0A286U149"/>
<dbReference type="PANTHER" id="PTHR42991:SF1">
    <property type="entry name" value="ALDEHYDE DEHYDROGENASE"/>
    <property type="match status" value="1"/>
</dbReference>
<dbReference type="InterPro" id="IPR016161">
    <property type="entry name" value="Ald_DH/histidinol_DH"/>
</dbReference>
<dbReference type="OrthoDB" id="4503395at2"/>
<name>A0A286U149_9BACT</name>